<dbReference type="InterPro" id="IPR044851">
    <property type="entry name" value="Wax_synthase"/>
</dbReference>
<keyword evidence="2" id="KW-0472">Membrane</keyword>
<evidence type="ECO:0000256" key="2">
    <source>
        <dbReference type="SAM" id="Phobius"/>
    </source>
</evidence>
<reference evidence="3 4" key="1">
    <citation type="journal article" date="2021" name="BMC Genomics">
        <title>Datura genome reveals duplications of psychoactive alkaloid biosynthetic genes and high mutation rate following tissue culture.</title>
        <authorList>
            <person name="Rajewski A."/>
            <person name="Carter-House D."/>
            <person name="Stajich J."/>
            <person name="Litt A."/>
        </authorList>
    </citation>
    <scope>NUCLEOTIDE SEQUENCE [LARGE SCALE GENOMIC DNA]</scope>
    <source>
        <strain evidence="3">AR-01</strain>
    </source>
</reference>
<proteinExistence type="predicted"/>
<accession>A0ABS8T554</accession>
<keyword evidence="4" id="KW-1185">Reference proteome</keyword>
<organism evidence="3 4">
    <name type="scientific">Datura stramonium</name>
    <name type="common">Jimsonweed</name>
    <name type="synonym">Common thornapple</name>
    <dbReference type="NCBI Taxonomy" id="4076"/>
    <lineage>
        <taxon>Eukaryota</taxon>
        <taxon>Viridiplantae</taxon>
        <taxon>Streptophyta</taxon>
        <taxon>Embryophyta</taxon>
        <taxon>Tracheophyta</taxon>
        <taxon>Spermatophyta</taxon>
        <taxon>Magnoliopsida</taxon>
        <taxon>eudicotyledons</taxon>
        <taxon>Gunneridae</taxon>
        <taxon>Pentapetalae</taxon>
        <taxon>asterids</taxon>
        <taxon>lamiids</taxon>
        <taxon>Solanales</taxon>
        <taxon>Solanaceae</taxon>
        <taxon>Solanoideae</taxon>
        <taxon>Datureae</taxon>
        <taxon>Datura</taxon>
    </lineage>
</organism>
<dbReference type="PANTHER" id="PTHR31595:SF77">
    <property type="entry name" value="ACYL-COA--STEROL O-ACYLTRANSFERASE 1-LIKE"/>
    <property type="match status" value="1"/>
</dbReference>
<dbReference type="EMBL" id="JACEIK010001109">
    <property type="protein sequence ID" value="MCD7466083.1"/>
    <property type="molecule type" value="Genomic_DNA"/>
</dbReference>
<name>A0ABS8T554_DATST</name>
<evidence type="ECO:0000313" key="4">
    <source>
        <dbReference type="Proteomes" id="UP000823775"/>
    </source>
</evidence>
<sequence length="347" mass="39273">MEGDMKNVIKYWIEGEIESFIKVWLLIYASLCYCYLATKILPKGSFRLFSFLPVMIFFLYVPLKINSVHLCGSTGFFISWLCNFKLILLAFDQGPLSDSSLSVTKFLILACLPIRIQQKSELYVENGVHRGKFHQNGHFQETLSLNLAEKVSIVQSGKDFAQNGHFQETPSSNSVDKTENSPFQDGTPSQKSSEKGSSVQSGKHFAQSGHFPSSAKSKKGQKLNYVIKTLLFALIIRVYDYSDYIHPHIIMVIYCFHIYLCLEIILVIVSGLARGFFGLQLEPQFNEPYLSTSLQDFWGRRLESHCHSYPSAQCIQAHSKPLREHFGPEVGPTSCRDGYIHCIGLNA</sequence>
<protein>
    <submittedName>
        <fullName evidence="3">Uncharacterized protein</fullName>
    </submittedName>
</protein>
<feature type="compositionally biased region" description="Polar residues" evidence="1">
    <location>
        <begin position="166"/>
        <end position="201"/>
    </location>
</feature>
<dbReference type="Proteomes" id="UP000823775">
    <property type="component" value="Unassembled WGS sequence"/>
</dbReference>
<dbReference type="PANTHER" id="PTHR31595">
    <property type="entry name" value="LONG-CHAIN-ALCOHOL O-FATTY-ACYLTRANSFERASE 3-RELATED"/>
    <property type="match status" value="1"/>
</dbReference>
<gene>
    <name evidence="3" type="ORF">HAX54_002433</name>
</gene>
<feature type="transmembrane region" description="Helical" evidence="2">
    <location>
        <begin position="245"/>
        <end position="269"/>
    </location>
</feature>
<evidence type="ECO:0000313" key="3">
    <source>
        <dbReference type="EMBL" id="MCD7466083.1"/>
    </source>
</evidence>
<comment type="caution">
    <text evidence="3">The sequence shown here is derived from an EMBL/GenBank/DDBJ whole genome shotgun (WGS) entry which is preliminary data.</text>
</comment>
<evidence type="ECO:0000256" key="1">
    <source>
        <dbReference type="SAM" id="MobiDB-lite"/>
    </source>
</evidence>
<feature type="transmembrane region" description="Helical" evidence="2">
    <location>
        <begin position="45"/>
        <end position="61"/>
    </location>
</feature>
<keyword evidence="2" id="KW-1133">Transmembrane helix</keyword>
<feature type="transmembrane region" description="Helical" evidence="2">
    <location>
        <begin position="20"/>
        <end position="38"/>
    </location>
</feature>
<keyword evidence="2" id="KW-0812">Transmembrane</keyword>
<feature type="transmembrane region" description="Helical" evidence="2">
    <location>
        <begin position="223"/>
        <end position="239"/>
    </location>
</feature>
<feature type="region of interest" description="Disordered" evidence="1">
    <location>
        <begin position="166"/>
        <end position="217"/>
    </location>
</feature>